<keyword evidence="4" id="KW-0472">Membrane</keyword>
<name>A0A5C8JI48_9BACT</name>
<evidence type="ECO:0000256" key="3">
    <source>
        <dbReference type="ARBA" id="ARBA00022729"/>
    </source>
</evidence>
<dbReference type="Pfam" id="PF07980">
    <property type="entry name" value="SusD_RagB"/>
    <property type="match status" value="1"/>
</dbReference>
<evidence type="ECO:0000259" key="6">
    <source>
        <dbReference type="Pfam" id="PF07980"/>
    </source>
</evidence>
<dbReference type="AlphaFoldDB" id="A0A5C8JI48"/>
<sequence length="499" mass="54771">MKLKHIIFSSLFASGLAVFSSCDKDFLELQPRGTELEGNFYQTEEQVYQGLIAVYDVMQWGTSGGYTMKMPLLSVASDEAHAGGSDASDQPTWVRWDNFTIDPFITPSVGLWQKNFTGVYRANLLLSKLEGASGLDPVFSTRVMAEAKALRAYFYFDLMRFFGNVPLLTAAIPTSELYSQAQAAPTDVYAQIEKDLTEARAALPATVPTAEKGRLTRGAATAILGKVIMYQNNTARLAEAAGLFNEVNTSGAYQLLQNYGDIFDPANKFHSESILEIPHSNLASWGDWGWVNGGEGNVAPQFIGPDGYNGPTFASGWGFAPVSLDLVNALQGDPRFEHTIIDGNAMRAAGATYNERYQNTNYFIRKYAPLQTYRHGGAGNPELNWPINEIEIRLADTYLLEAEALVRSGGNAGRAKELLDAVRARVGLAAVPVTIENIYRERQLELATEGHRFFDLVRTGRAAAVLGPLGFQANKHEVLPIPQQEIDITKGTLKQNQGY</sequence>
<dbReference type="Gene3D" id="1.25.40.390">
    <property type="match status" value="1"/>
</dbReference>
<organism evidence="8 9">
    <name type="scientific">Pontibacter qinzhouensis</name>
    <dbReference type="NCBI Taxonomy" id="2603253"/>
    <lineage>
        <taxon>Bacteria</taxon>
        <taxon>Pseudomonadati</taxon>
        <taxon>Bacteroidota</taxon>
        <taxon>Cytophagia</taxon>
        <taxon>Cytophagales</taxon>
        <taxon>Hymenobacteraceae</taxon>
        <taxon>Pontibacter</taxon>
    </lineage>
</organism>
<dbReference type="PROSITE" id="PS51257">
    <property type="entry name" value="PROKAR_LIPOPROTEIN"/>
    <property type="match status" value="1"/>
</dbReference>
<accession>A0A5C8JI48</accession>
<comment type="caution">
    <text evidence="8">The sequence shown here is derived from an EMBL/GenBank/DDBJ whole genome shotgun (WGS) entry which is preliminary data.</text>
</comment>
<protein>
    <submittedName>
        <fullName evidence="8">RagB/SusD family nutrient uptake outer membrane protein</fullName>
    </submittedName>
</protein>
<reference evidence="8 9" key="1">
    <citation type="submission" date="2019-08" db="EMBL/GenBank/DDBJ databases">
        <authorList>
            <person name="Shi S."/>
        </authorList>
    </citation>
    <scope>NUCLEOTIDE SEQUENCE [LARGE SCALE GENOMIC DNA]</scope>
    <source>
        <strain evidence="8 9">GY10130</strain>
    </source>
</reference>
<evidence type="ECO:0000256" key="5">
    <source>
        <dbReference type="ARBA" id="ARBA00023237"/>
    </source>
</evidence>
<dbReference type="EMBL" id="VRTY01000065">
    <property type="protein sequence ID" value="TXK37082.1"/>
    <property type="molecule type" value="Genomic_DNA"/>
</dbReference>
<keyword evidence="9" id="KW-1185">Reference proteome</keyword>
<evidence type="ECO:0000313" key="9">
    <source>
        <dbReference type="Proteomes" id="UP000321926"/>
    </source>
</evidence>
<proteinExistence type="inferred from homology"/>
<feature type="domain" description="RagB/SusD" evidence="6">
    <location>
        <begin position="349"/>
        <end position="461"/>
    </location>
</feature>
<comment type="similarity">
    <text evidence="2">Belongs to the SusD family.</text>
</comment>
<feature type="domain" description="SusD-like N-terminal" evidence="7">
    <location>
        <begin position="26"/>
        <end position="227"/>
    </location>
</feature>
<dbReference type="InterPro" id="IPR033985">
    <property type="entry name" value="SusD-like_N"/>
</dbReference>
<dbReference type="OrthoDB" id="9792139at2"/>
<keyword evidence="3" id="KW-0732">Signal</keyword>
<keyword evidence="5" id="KW-0998">Cell outer membrane</keyword>
<evidence type="ECO:0000313" key="8">
    <source>
        <dbReference type="EMBL" id="TXK37082.1"/>
    </source>
</evidence>
<dbReference type="InterPro" id="IPR011990">
    <property type="entry name" value="TPR-like_helical_dom_sf"/>
</dbReference>
<evidence type="ECO:0000256" key="4">
    <source>
        <dbReference type="ARBA" id="ARBA00023136"/>
    </source>
</evidence>
<gene>
    <name evidence="8" type="ORF">FVR03_15980</name>
</gene>
<dbReference type="InterPro" id="IPR012944">
    <property type="entry name" value="SusD_RagB_dom"/>
</dbReference>
<comment type="subcellular location">
    <subcellularLocation>
        <location evidence="1">Cell outer membrane</location>
    </subcellularLocation>
</comment>
<evidence type="ECO:0000256" key="1">
    <source>
        <dbReference type="ARBA" id="ARBA00004442"/>
    </source>
</evidence>
<dbReference type="SUPFAM" id="SSF48452">
    <property type="entry name" value="TPR-like"/>
    <property type="match status" value="1"/>
</dbReference>
<dbReference type="RefSeq" id="WP_147922766.1">
    <property type="nucleotide sequence ID" value="NZ_VRTY01000065.1"/>
</dbReference>
<dbReference type="Pfam" id="PF14322">
    <property type="entry name" value="SusD-like_3"/>
    <property type="match status" value="1"/>
</dbReference>
<evidence type="ECO:0000256" key="2">
    <source>
        <dbReference type="ARBA" id="ARBA00006275"/>
    </source>
</evidence>
<dbReference type="GO" id="GO:0009279">
    <property type="term" value="C:cell outer membrane"/>
    <property type="evidence" value="ECO:0007669"/>
    <property type="project" value="UniProtKB-SubCell"/>
</dbReference>
<dbReference type="Proteomes" id="UP000321926">
    <property type="component" value="Unassembled WGS sequence"/>
</dbReference>
<evidence type="ECO:0000259" key="7">
    <source>
        <dbReference type="Pfam" id="PF14322"/>
    </source>
</evidence>
<dbReference type="CDD" id="cd08977">
    <property type="entry name" value="SusD"/>
    <property type="match status" value="1"/>
</dbReference>